<dbReference type="PANTHER" id="PTHR28011">
    <property type="entry name" value="NON-CLASSICAL EXPORT PROTEIN 1"/>
    <property type="match status" value="1"/>
</dbReference>
<dbReference type="InterPro" id="IPR024242">
    <property type="entry name" value="NCE101"/>
</dbReference>
<dbReference type="OrthoDB" id="2155101at2759"/>
<dbReference type="EMBL" id="LFVZ01000014">
    <property type="protein sequence ID" value="KTW26137.1"/>
    <property type="molecule type" value="Genomic_DNA"/>
</dbReference>
<dbReference type="AlphaFoldDB" id="A0A0W4ZCQ5"/>
<evidence type="ECO:0000313" key="1">
    <source>
        <dbReference type="EMBL" id="KTW26137.1"/>
    </source>
</evidence>
<sequence length="56" mass="6707">MAIIFRKIYFISKWGDPIFALSIGCLSYFLYERNHPHPPGNSLIELLKRKVYIWFC</sequence>
<dbReference type="GO" id="GO:0009306">
    <property type="term" value="P:protein secretion"/>
    <property type="evidence" value="ECO:0007669"/>
    <property type="project" value="InterPro"/>
</dbReference>
<gene>
    <name evidence="1" type="ORF">T552_03030</name>
</gene>
<organism evidence="1 2">
    <name type="scientific">Pneumocystis carinii (strain B80)</name>
    <name type="common">Rat pneumocystis pneumonia agent</name>
    <name type="synonym">Pneumocystis carinii f. sp. carinii</name>
    <dbReference type="NCBI Taxonomy" id="1408658"/>
    <lineage>
        <taxon>Eukaryota</taxon>
        <taxon>Fungi</taxon>
        <taxon>Dikarya</taxon>
        <taxon>Ascomycota</taxon>
        <taxon>Taphrinomycotina</taxon>
        <taxon>Pneumocystomycetes</taxon>
        <taxon>Pneumocystaceae</taxon>
        <taxon>Pneumocystis</taxon>
    </lineage>
</organism>
<dbReference type="VEuPathDB" id="FungiDB:T552_03030"/>
<dbReference type="Pfam" id="PF11654">
    <property type="entry name" value="NCE101"/>
    <property type="match status" value="1"/>
</dbReference>
<accession>A0A0W4ZCQ5</accession>
<dbReference type="RefSeq" id="XP_018224681.1">
    <property type="nucleotide sequence ID" value="XM_018371549.1"/>
</dbReference>
<protein>
    <submittedName>
        <fullName evidence="1">Uncharacterized protein</fullName>
    </submittedName>
</protein>
<comment type="caution">
    <text evidence="1">The sequence shown here is derived from an EMBL/GenBank/DDBJ whole genome shotgun (WGS) entry which is preliminary data.</text>
</comment>
<dbReference type="Proteomes" id="UP000054454">
    <property type="component" value="Unassembled WGS sequence"/>
</dbReference>
<dbReference type="GeneID" id="28937752"/>
<dbReference type="PANTHER" id="PTHR28011:SF1">
    <property type="entry name" value="NON-CLASSICAL EXPORT PROTEIN 1"/>
    <property type="match status" value="1"/>
</dbReference>
<name>A0A0W4ZCQ5_PNEC8</name>
<keyword evidence="2" id="KW-1185">Reference proteome</keyword>
<proteinExistence type="predicted"/>
<evidence type="ECO:0000313" key="2">
    <source>
        <dbReference type="Proteomes" id="UP000054454"/>
    </source>
</evidence>
<reference evidence="2" key="1">
    <citation type="journal article" date="2016" name="Nat. Commun.">
        <title>Genome analysis of three Pneumocystis species reveals adaptation mechanisms to life exclusively in mammalian hosts.</title>
        <authorList>
            <person name="Ma L."/>
            <person name="Chen Z."/>
            <person name="Huang D.W."/>
            <person name="Kutty G."/>
            <person name="Ishihara M."/>
            <person name="Wang H."/>
            <person name="Abouelleil A."/>
            <person name="Bishop L."/>
            <person name="Davey E."/>
            <person name="Deng R."/>
            <person name="Deng X."/>
            <person name="Fan L."/>
            <person name="Fantoni G."/>
            <person name="Fitzgerald M."/>
            <person name="Gogineni E."/>
            <person name="Goldberg J.M."/>
            <person name="Handley G."/>
            <person name="Hu X."/>
            <person name="Huber C."/>
            <person name="Jiao X."/>
            <person name="Jones K."/>
            <person name="Levin J.Z."/>
            <person name="Liu Y."/>
            <person name="Macdonald P."/>
            <person name="Melnikov A."/>
            <person name="Raley C."/>
            <person name="Sassi M."/>
            <person name="Sherman B.T."/>
            <person name="Song X."/>
            <person name="Sykes S."/>
            <person name="Tran B."/>
            <person name="Walsh L."/>
            <person name="Xia Y."/>
            <person name="Yang J."/>
            <person name="Young S."/>
            <person name="Zeng Q."/>
            <person name="Zheng X."/>
            <person name="Stephens R."/>
            <person name="Nusbaum C."/>
            <person name="Birren B.W."/>
            <person name="Azadi P."/>
            <person name="Lempicki R.A."/>
            <person name="Cuomo C.A."/>
            <person name="Kovacs J.A."/>
        </authorList>
    </citation>
    <scope>NUCLEOTIDE SEQUENCE [LARGE SCALE GENOMIC DNA]</scope>
    <source>
        <strain evidence="2">B80</strain>
    </source>
</reference>